<dbReference type="Proteomes" id="UP000265020">
    <property type="component" value="Unassembled WGS sequence"/>
</dbReference>
<dbReference type="PANTHER" id="PTHR16675:SF237">
    <property type="entry name" value="MHC CLASS I ANTIGEN TRANSCRIPT VARIANT 1-RELATED"/>
    <property type="match status" value="1"/>
</dbReference>
<dbReference type="InterPro" id="IPR013783">
    <property type="entry name" value="Ig-like_fold"/>
</dbReference>
<protein>
    <recommendedName>
        <fullName evidence="3">Ig-like domain-containing protein</fullName>
    </recommendedName>
</protein>
<dbReference type="InterPro" id="IPR036179">
    <property type="entry name" value="Ig-like_dom_sf"/>
</dbReference>
<dbReference type="GO" id="GO:0005615">
    <property type="term" value="C:extracellular space"/>
    <property type="evidence" value="ECO:0007669"/>
    <property type="project" value="TreeGrafter"/>
</dbReference>
<keyword evidence="2" id="KW-0812">Transmembrane</keyword>
<keyword evidence="2" id="KW-0472">Membrane</keyword>
<dbReference type="InterPro" id="IPR007110">
    <property type="entry name" value="Ig-like_dom"/>
</dbReference>
<feature type="transmembrane region" description="Helical" evidence="2">
    <location>
        <begin position="6"/>
        <end position="23"/>
    </location>
</feature>
<sequence length="232" mass="27492">ESIYLYLFVFVPFILLLSTGDIVQQIMGCKWDDQTNKVEGYQTYSLNGEAFIRLDIETGRWVALCPQAEFAEKEWNKNPDHGQTIKTVFTTVCIDWLKIYDNYGKNFLHRKDYSFTFNSPVSCHATGFYPKRALMFWRKDGEEIHEDVEHGEILPNNDGTFQMIVYLNVSSIRPEDWRRYNCVFQLFGKEEETIQLDEAKITSNRGEDKMFLLLLLYFVVPELHLYLCLWWM</sequence>
<dbReference type="InterPro" id="IPR011161">
    <property type="entry name" value="MHC_I-like_Ag-recog"/>
</dbReference>
<dbReference type="SUPFAM" id="SSF54452">
    <property type="entry name" value="MHC antigen-recognition domain"/>
    <property type="match status" value="1"/>
</dbReference>
<reference evidence="4" key="1">
    <citation type="submission" date="2025-08" db="UniProtKB">
        <authorList>
            <consortium name="Ensembl"/>
        </authorList>
    </citation>
    <scope>IDENTIFICATION</scope>
</reference>
<evidence type="ECO:0000256" key="1">
    <source>
        <dbReference type="ARBA" id="ARBA00023180"/>
    </source>
</evidence>
<dbReference type="GeneTree" id="ENSGT01120000271826"/>
<dbReference type="GO" id="GO:0009897">
    <property type="term" value="C:external side of plasma membrane"/>
    <property type="evidence" value="ECO:0007669"/>
    <property type="project" value="TreeGrafter"/>
</dbReference>
<keyword evidence="1" id="KW-0325">Glycoprotein</keyword>
<feature type="transmembrane region" description="Helical" evidence="2">
    <location>
        <begin position="210"/>
        <end position="231"/>
    </location>
</feature>
<evidence type="ECO:0000313" key="5">
    <source>
        <dbReference type="Proteomes" id="UP000265020"/>
    </source>
</evidence>
<name>A0A3Q2CMR1_CYPVA</name>
<dbReference type="SUPFAM" id="SSF48726">
    <property type="entry name" value="Immunoglobulin"/>
    <property type="match status" value="1"/>
</dbReference>
<dbReference type="Gene3D" id="3.30.500.10">
    <property type="entry name" value="MHC class I-like antigen recognition-like"/>
    <property type="match status" value="1"/>
</dbReference>
<evidence type="ECO:0000259" key="3">
    <source>
        <dbReference type="PROSITE" id="PS50835"/>
    </source>
</evidence>
<dbReference type="AlphaFoldDB" id="A0A3Q2CMR1"/>
<dbReference type="PANTHER" id="PTHR16675">
    <property type="entry name" value="MHC CLASS I-RELATED"/>
    <property type="match status" value="1"/>
</dbReference>
<dbReference type="GO" id="GO:0006955">
    <property type="term" value="P:immune response"/>
    <property type="evidence" value="ECO:0007669"/>
    <property type="project" value="TreeGrafter"/>
</dbReference>
<keyword evidence="5" id="KW-1185">Reference proteome</keyword>
<dbReference type="InterPro" id="IPR037055">
    <property type="entry name" value="MHC_I-like_Ag-recog_sf"/>
</dbReference>
<dbReference type="Pfam" id="PF00129">
    <property type="entry name" value="MHC_I"/>
    <property type="match status" value="1"/>
</dbReference>
<proteinExistence type="predicted"/>
<dbReference type="OMA" id="DMAYINT"/>
<dbReference type="InterPro" id="IPR003597">
    <property type="entry name" value="Ig_C1-set"/>
</dbReference>
<dbReference type="Ensembl" id="ENSCVAT00000004591.1">
    <property type="protein sequence ID" value="ENSCVAP00000006678.1"/>
    <property type="gene ID" value="ENSCVAG00000008272.1"/>
</dbReference>
<dbReference type="PROSITE" id="PS50835">
    <property type="entry name" value="IG_LIKE"/>
    <property type="match status" value="1"/>
</dbReference>
<keyword evidence="2" id="KW-1133">Transmembrane helix</keyword>
<dbReference type="SMART" id="SM00407">
    <property type="entry name" value="IGc1"/>
    <property type="match status" value="1"/>
</dbReference>
<dbReference type="InterPro" id="IPR050208">
    <property type="entry name" value="MHC_class-I_related"/>
</dbReference>
<feature type="domain" description="Ig-like" evidence="3">
    <location>
        <begin position="121"/>
        <end position="202"/>
    </location>
</feature>
<evidence type="ECO:0000256" key="2">
    <source>
        <dbReference type="SAM" id="Phobius"/>
    </source>
</evidence>
<evidence type="ECO:0000313" key="4">
    <source>
        <dbReference type="Ensembl" id="ENSCVAP00000006678.1"/>
    </source>
</evidence>
<dbReference type="Gene3D" id="2.60.40.10">
    <property type="entry name" value="Immunoglobulins"/>
    <property type="match status" value="1"/>
</dbReference>
<dbReference type="Pfam" id="PF07654">
    <property type="entry name" value="C1-set"/>
    <property type="match status" value="1"/>
</dbReference>
<organism evidence="4 5">
    <name type="scientific">Cyprinodon variegatus</name>
    <name type="common">Sheepshead minnow</name>
    <dbReference type="NCBI Taxonomy" id="28743"/>
    <lineage>
        <taxon>Eukaryota</taxon>
        <taxon>Metazoa</taxon>
        <taxon>Chordata</taxon>
        <taxon>Craniata</taxon>
        <taxon>Vertebrata</taxon>
        <taxon>Euteleostomi</taxon>
        <taxon>Actinopterygii</taxon>
        <taxon>Neopterygii</taxon>
        <taxon>Teleostei</taxon>
        <taxon>Neoteleostei</taxon>
        <taxon>Acanthomorphata</taxon>
        <taxon>Ovalentaria</taxon>
        <taxon>Atherinomorphae</taxon>
        <taxon>Cyprinodontiformes</taxon>
        <taxon>Cyprinodontidae</taxon>
        <taxon>Cyprinodon</taxon>
    </lineage>
</organism>
<dbReference type="InterPro" id="IPR011162">
    <property type="entry name" value="MHC_I/II-like_Ag-recog"/>
</dbReference>
<reference evidence="4" key="2">
    <citation type="submission" date="2025-09" db="UniProtKB">
        <authorList>
            <consortium name="Ensembl"/>
        </authorList>
    </citation>
    <scope>IDENTIFICATION</scope>
</reference>
<accession>A0A3Q2CMR1</accession>